<protein>
    <submittedName>
        <fullName evidence="1">DUF1150 family protein</fullName>
    </submittedName>
</protein>
<gene>
    <name evidence="1" type="ORF">K1W69_12245</name>
</gene>
<dbReference type="AlphaFoldDB" id="A0AAE3D0Q2"/>
<accession>A0AAE3D0Q2</accession>
<keyword evidence="2" id="KW-1185">Reference proteome</keyword>
<comment type="caution">
    <text evidence="1">The sequence shown here is derived from an EMBL/GenBank/DDBJ whole genome shotgun (WGS) entry which is preliminary data.</text>
</comment>
<reference evidence="1" key="1">
    <citation type="submission" date="2021-08" db="EMBL/GenBank/DDBJ databases">
        <title>Hoeflea bacterium WL0058 sp. nov., isolated from the sediment.</title>
        <authorList>
            <person name="Wang L."/>
            <person name="Zhang D."/>
        </authorList>
    </citation>
    <scope>NUCLEOTIDE SEQUENCE</scope>
    <source>
        <strain evidence="1">WL0058</strain>
    </source>
</reference>
<evidence type="ECO:0000313" key="2">
    <source>
        <dbReference type="Proteomes" id="UP001196509"/>
    </source>
</evidence>
<dbReference type="InterPro" id="IPR009531">
    <property type="entry name" value="DUF1150"/>
</dbReference>
<organism evidence="1 2">
    <name type="scientific">Flavimaribacter sediminis</name>
    <dbReference type="NCBI Taxonomy" id="2865987"/>
    <lineage>
        <taxon>Bacteria</taxon>
        <taxon>Pseudomonadati</taxon>
        <taxon>Pseudomonadota</taxon>
        <taxon>Alphaproteobacteria</taxon>
        <taxon>Hyphomicrobiales</taxon>
        <taxon>Rhizobiaceae</taxon>
        <taxon>Flavimaribacter</taxon>
    </lineage>
</organism>
<dbReference type="RefSeq" id="WP_220228626.1">
    <property type="nucleotide sequence ID" value="NZ_JAICBX010000002.1"/>
</dbReference>
<dbReference type="Pfam" id="PF06620">
    <property type="entry name" value="DUF1150"/>
    <property type="match status" value="1"/>
</dbReference>
<dbReference type="EMBL" id="JAICBX010000002">
    <property type="protein sequence ID" value="MBW8637959.1"/>
    <property type="molecule type" value="Genomic_DNA"/>
</dbReference>
<proteinExistence type="predicted"/>
<name>A0AAE3D0Q2_9HYPH</name>
<evidence type="ECO:0000313" key="1">
    <source>
        <dbReference type="EMBL" id="MBW8637959.1"/>
    </source>
</evidence>
<dbReference type="Proteomes" id="UP001196509">
    <property type="component" value="Unassembled WGS sequence"/>
</dbReference>
<sequence>MLEEKNTIRISKDELAHLGEGQVGYVRKMTSDELIERFPGAADLQAGLNLWALFAANGTPIMLSDDASTPYVTAAENQLNTVSVH</sequence>